<reference evidence="7 8" key="1">
    <citation type="submission" date="2018-12" db="EMBL/GenBank/DDBJ databases">
        <title>Draft genome sequence of Xylaria grammica IHI A82.</title>
        <authorList>
            <person name="Buettner E."/>
            <person name="Kellner H."/>
        </authorList>
    </citation>
    <scope>NUCLEOTIDE SEQUENCE [LARGE SCALE GENOMIC DNA]</scope>
    <source>
        <strain evidence="7 8">IHI A82</strain>
    </source>
</reference>
<dbReference type="EMBL" id="RYZI01000145">
    <property type="protein sequence ID" value="RWA09643.1"/>
    <property type="molecule type" value="Genomic_DNA"/>
</dbReference>
<feature type="region of interest" description="Disordered" evidence="5">
    <location>
        <begin position="28"/>
        <end position="56"/>
    </location>
</feature>
<feature type="compositionally biased region" description="Low complexity" evidence="5">
    <location>
        <begin position="410"/>
        <end position="425"/>
    </location>
</feature>
<dbReference type="SUPFAM" id="SSF90229">
    <property type="entry name" value="CCCH zinc finger"/>
    <property type="match status" value="1"/>
</dbReference>
<dbReference type="GO" id="GO:0008270">
    <property type="term" value="F:zinc ion binding"/>
    <property type="evidence" value="ECO:0007669"/>
    <property type="project" value="UniProtKB-KW"/>
</dbReference>
<proteinExistence type="predicted"/>
<comment type="caution">
    <text evidence="7">The sequence shown here is derived from an EMBL/GenBank/DDBJ whole genome shotgun (WGS) entry which is preliminary data.</text>
</comment>
<dbReference type="STRING" id="363999.A0A439D5H0"/>
<organism evidence="7 8">
    <name type="scientific">Xylaria grammica</name>
    <dbReference type="NCBI Taxonomy" id="363999"/>
    <lineage>
        <taxon>Eukaryota</taxon>
        <taxon>Fungi</taxon>
        <taxon>Dikarya</taxon>
        <taxon>Ascomycota</taxon>
        <taxon>Pezizomycotina</taxon>
        <taxon>Sordariomycetes</taxon>
        <taxon>Xylariomycetidae</taxon>
        <taxon>Xylariales</taxon>
        <taxon>Xylariaceae</taxon>
        <taxon>Xylaria</taxon>
    </lineage>
</organism>
<feature type="zinc finger region" description="C3H1-type" evidence="4">
    <location>
        <begin position="4"/>
        <end position="26"/>
    </location>
</feature>
<evidence type="ECO:0000259" key="6">
    <source>
        <dbReference type="PROSITE" id="PS50103"/>
    </source>
</evidence>
<keyword evidence="3 4" id="KW-0862">Zinc</keyword>
<dbReference type="Proteomes" id="UP000286045">
    <property type="component" value="Unassembled WGS sequence"/>
</dbReference>
<dbReference type="Pfam" id="PF18044">
    <property type="entry name" value="zf-CCCH_4"/>
    <property type="match status" value="1"/>
</dbReference>
<evidence type="ECO:0000256" key="5">
    <source>
        <dbReference type="SAM" id="MobiDB-lite"/>
    </source>
</evidence>
<dbReference type="AlphaFoldDB" id="A0A439D5H0"/>
<evidence type="ECO:0000313" key="7">
    <source>
        <dbReference type="EMBL" id="RWA09643.1"/>
    </source>
</evidence>
<protein>
    <recommendedName>
        <fullName evidence="6">C3H1-type domain-containing protein</fullName>
    </recommendedName>
</protein>
<evidence type="ECO:0000256" key="1">
    <source>
        <dbReference type="ARBA" id="ARBA00022723"/>
    </source>
</evidence>
<feature type="compositionally biased region" description="Low complexity" evidence="5">
    <location>
        <begin position="330"/>
        <end position="347"/>
    </location>
</feature>
<sequence length="580" mass="60294">MAPLCRFYQQGNCRNGVNCRFEHPGANANSNPFGGPGGNRFNALNTTSTRPQDGTNPYKVTKEAIKIDLAEERPTWILSCYGPGKEAPEQLFGGYPREQSLEEVMVHIRGAANQQQATSEVIALHNQAQQQIQTILGDLDGAVQFVLAAEHNHPNRLDICKKNTMEGGTTGLFSAQKGFADNPLASNTGASQNPFSATTQPNPFGGGTTSTFGQPSALGQASSPFGAAPTSTFGQPSKMGAAAPAFGQPSSMGAAAPAFGQPSRIGASAPAFGQPSTSGQAQNPFGTASPAAPSPFSRVGSQAGQSAFGQPSTLGQPANPFGAPAASSTSPFGQPSPAPSGGSPFAQNNASSPSPFGQPAASNPFSQPAASKELSMDTSAPEPAPNNPFGQQPSTSSGLNTQPNNPFGSPNPVVSNANASANPFGQPTPPSQPPQANPFQVKPSQASSSAAGKPGPYAPTSTKQHPPVESYIAKAMNGQITAFKNQPVVYKWKVKDQYKDEAPENPTADLHTPGFRKPDGTWCKILFPSGPPPYNKDTEPDPTQYDATTKAAYAQMAASGRFQGSMPEVPPMREDCVWMF</sequence>
<keyword evidence="2 4" id="KW-0863">Zinc-finger</keyword>
<dbReference type="GO" id="GO:0005634">
    <property type="term" value="C:nucleus"/>
    <property type="evidence" value="ECO:0007669"/>
    <property type="project" value="TreeGrafter"/>
</dbReference>
<dbReference type="CDD" id="cd23954">
    <property type="entry name" value="AMO1_CTD"/>
    <property type="match status" value="1"/>
</dbReference>
<feature type="domain" description="C3H1-type" evidence="6">
    <location>
        <begin position="4"/>
        <end position="26"/>
    </location>
</feature>
<feature type="compositionally biased region" description="Low complexity" evidence="5">
    <location>
        <begin position="28"/>
        <end position="43"/>
    </location>
</feature>
<dbReference type="PROSITE" id="PS50103">
    <property type="entry name" value="ZF_C3H1"/>
    <property type="match status" value="1"/>
</dbReference>
<dbReference type="PANTHER" id="PTHR21099">
    <property type="entry name" value="RAD201"/>
    <property type="match status" value="1"/>
</dbReference>
<evidence type="ECO:0000256" key="4">
    <source>
        <dbReference type="PROSITE-ProRule" id="PRU00723"/>
    </source>
</evidence>
<dbReference type="InterPro" id="IPR041367">
    <property type="entry name" value="Znf-CCCH_4"/>
</dbReference>
<keyword evidence="1 4" id="KW-0479">Metal-binding</keyword>
<gene>
    <name evidence="7" type="ORF">EKO27_g5468</name>
</gene>
<evidence type="ECO:0000256" key="3">
    <source>
        <dbReference type="ARBA" id="ARBA00022833"/>
    </source>
</evidence>
<feature type="compositionally biased region" description="Pro residues" evidence="5">
    <location>
        <begin position="426"/>
        <end position="436"/>
    </location>
</feature>
<feature type="compositionally biased region" description="Polar residues" evidence="5">
    <location>
        <begin position="348"/>
        <end position="369"/>
    </location>
</feature>
<feature type="compositionally biased region" description="Polar residues" evidence="5">
    <location>
        <begin position="209"/>
        <end position="235"/>
    </location>
</feature>
<feature type="compositionally biased region" description="Polar residues" evidence="5">
    <location>
        <begin position="184"/>
        <end position="202"/>
    </location>
</feature>
<dbReference type="InterPro" id="IPR036855">
    <property type="entry name" value="Znf_CCCH_sf"/>
</dbReference>
<dbReference type="Gene3D" id="4.10.1000.10">
    <property type="entry name" value="Zinc finger, CCCH-type"/>
    <property type="match status" value="1"/>
</dbReference>
<feature type="compositionally biased region" description="Polar residues" evidence="5">
    <location>
        <begin position="44"/>
        <end position="55"/>
    </location>
</feature>
<feature type="compositionally biased region" description="Polar residues" evidence="5">
    <location>
        <begin position="388"/>
        <end position="408"/>
    </location>
</feature>
<keyword evidence="8" id="KW-1185">Reference proteome</keyword>
<feature type="region of interest" description="Disordered" evidence="5">
    <location>
        <begin position="183"/>
        <end position="468"/>
    </location>
</feature>
<dbReference type="PANTHER" id="PTHR21099:SF2">
    <property type="entry name" value="SI:CH211-113E8.11"/>
    <property type="match status" value="1"/>
</dbReference>
<evidence type="ECO:0000256" key="2">
    <source>
        <dbReference type="ARBA" id="ARBA00022771"/>
    </source>
</evidence>
<accession>A0A439D5H0</accession>
<evidence type="ECO:0000313" key="8">
    <source>
        <dbReference type="Proteomes" id="UP000286045"/>
    </source>
</evidence>
<feature type="compositionally biased region" description="Polar residues" evidence="5">
    <location>
        <begin position="299"/>
        <end position="316"/>
    </location>
</feature>
<dbReference type="InterPro" id="IPR000571">
    <property type="entry name" value="Znf_CCCH"/>
</dbReference>
<name>A0A439D5H0_9PEZI</name>
<feature type="compositionally biased region" description="Polar residues" evidence="5">
    <location>
        <begin position="274"/>
        <end position="286"/>
    </location>
</feature>